<dbReference type="AlphaFoldDB" id="A0A7V4DF86"/>
<feature type="transmembrane region" description="Helical" evidence="8">
    <location>
        <begin position="323"/>
        <end position="350"/>
    </location>
</feature>
<comment type="similarity">
    <text evidence="2">Belongs to the autoinducer-2 exporter (AI-2E) (TC 2.A.86) family.</text>
</comment>
<dbReference type="PANTHER" id="PTHR21716">
    <property type="entry name" value="TRANSMEMBRANE PROTEIN"/>
    <property type="match status" value="1"/>
</dbReference>
<evidence type="ECO:0000256" key="1">
    <source>
        <dbReference type="ARBA" id="ARBA00004651"/>
    </source>
</evidence>
<comment type="subcellular location">
    <subcellularLocation>
        <location evidence="1">Cell membrane</location>
        <topology evidence="1">Multi-pass membrane protein</topology>
    </subcellularLocation>
</comment>
<sequence length="371" mass="41142">MIHKTHERESRLPETREEKVTEWLKRFYYLLILALVLYLVYLLRDVLVPFVLGGLLAYALTPAARFLNKRGLSWKLSVVIVFLALLLFFALLFFLIIPEALSQLKALASSAPRYIEDFVGKILEAARALDARYPELRLAEAVEDFLRNFLGNFESYLQTITKNILNLVSLFMSVLFLGFVVTPFALYYFMVDAAKIRGALVRILPRERHREYVELLRDVDRVVGNFIRGRLILSLFVGSTVTVGLLAMGIEFPLVIGIIAGIADVIPYLGPIVGAIPALLFASTKSLWHVVGVVALFSSINFVEGVVVTPRVMGKETGLHPVTVLFALLVGGKLFGALGVIAAIPVAGVLKGILLHQKKAKQKATEHGNTL</sequence>
<proteinExistence type="inferred from homology"/>
<evidence type="ECO:0000256" key="6">
    <source>
        <dbReference type="ARBA" id="ARBA00022989"/>
    </source>
</evidence>
<accession>A0A7V4DF86</accession>
<feature type="transmembrane region" description="Helical" evidence="8">
    <location>
        <begin position="287"/>
        <end position="303"/>
    </location>
</feature>
<feature type="transmembrane region" description="Helical" evidence="8">
    <location>
        <begin position="27"/>
        <end position="44"/>
    </location>
</feature>
<gene>
    <name evidence="9" type="ORF">ENV30_09540</name>
</gene>
<reference evidence="9" key="1">
    <citation type="journal article" date="2020" name="mSystems">
        <title>Genome- and Community-Level Interaction Insights into Carbon Utilization and Element Cycling Functions of Hydrothermarchaeota in Hydrothermal Sediment.</title>
        <authorList>
            <person name="Zhou Z."/>
            <person name="Liu Y."/>
            <person name="Xu W."/>
            <person name="Pan J."/>
            <person name="Luo Z.H."/>
            <person name="Li M."/>
        </authorList>
    </citation>
    <scope>NUCLEOTIDE SEQUENCE [LARGE SCALE GENOMIC DNA]</scope>
    <source>
        <strain evidence="9">SpSt-747</strain>
    </source>
</reference>
<dbReference type="Pfam" id="PF01594">
    <property type="entry name" value="AI-2E_transport"/>
    <property type="match status" value="1"/>
</dbReference>
<keyword evidence="4" id="KW-1003">Cell membrane</keyword>
<dbReference type="GO" id="GO:0055085">
    <property type="term" value="P:transmembrane transport"/>
    <property type="evidence" value="ECO:0007669"/>
    <property type="project" value="TreeGrafter"/>
</dbReference>
<evidence type="ECO:0000256" key="3">
    <source>
        <dbReference type="ARBA" id="ARBA00022448"/>
    </source>
</evidence>
<feature type="transmembrane region" description="Helical" evidence="8">
    <location>
        <begin position="231"/>
        <end position="250"/>
    </location>
</feature>
<evidence type="ECO:0000256" key="2">
    <source>
        <dbReference type="ARBA" id="ARBA00009773"/>
    </source>
</evidence>
<keyword evidence="5 8" id="KW-0812">Transmembrane</keyword>
<evidence type="ECO:0000256" key="8">
    <source>
        <dbReference type="SAM" id="Phobius"/>
    </source>
</evidence>
<evidence type="ECO:0000256" key="4">
    <source>
        <dbReference type="ARBA" id="ARBA00022475"/>
    </source>
</evidence>
<name>A0A7V4DF86_9BACT</name>
<dbReference type="GO" id="GO:0005886">
    <property type="term" value="C:plasma membrane"/>
    <property type="evidence" value="ECO:0007669"/>
    <property type="project" value="UniProtKB-SubCell"/>
</dbReference>
<dbReference type="InterPro" id="IPR002549">
    <property type="entry name" value="AI-2E-like"/>
</dbReference>
<protein>
    <submittedName>
        <fullName evidence="9">AI-2E family transporter</fullName>
    </submittedName>
</protein>
<keyword evidence="7 8" id="KW-0472">Membrane</keyword>
<dbReference type="EMBL" id="DTFV01000134">
    <property type="protein sequence ID" value="HGI31527.1"/>
    <property type="molecule type" value="Genomic_DNA"/>
</dbReference>
<organism evidence="9">
    <name type="scientific">Candidatus Caldatribacterium californiense</name>
    <dbReference type="NCBI Taxonomy" id="1454726"/>
    <lineage>
        <taxon>Bacteria</taxon>
        <taxon>Pseudomonadati</taxon>
        <taxon>Atribacterota</taxon>
        <taxon>Atribacteria</taxon>
        <taxon>Atribacterales</taxon>
        <taxon>Candidatus Caldatribacteriaceae</taxon>
        <taxon>Candidatus Caldatribacterium</taxon>
    </lineage>
</organism>
<dbReference type="PANTHER" id="PTHR21716:SF53">
    <property type="entry name" value="PERMEASE PERM-RELATED"/>
    <property type="match status" value="1"/>
</dbReference>
<evidence type="ECO:0000256" key="7">
    <source>
        <dbReference type="ARBA" id="ARBA00023136"/>
    </source>
</evidence>
<keyword evidence="6 8" id="KW-1133">Transmembrane helix</keyword>
<keyword evidence="3" id="KW-0813">Transport</keyword>
<comment type="caution">
    <text evidence="9">The sequence shown here is derived from an EMBL/GenBank/DDBJ whole genome shotgun (WGS) entry which is preliminary data.</text>
</comment>
<evidence type="ECO:0000313" key="9">
    <source>
        <dbReference type="EMBL" id="HGI31527.1"/>
    </source>
</evidence>
<feature type="transmembrane region" description="Helical" evidence="8">
    <location>
        <begin position="74"/>
        <end position="97"/>
    </location>
</feature>
<feature type="transmembrane region" description="Helical" evidence="8">
    <location>
        <begin position="164"/>
        <end position="189"/>
    </location>
</feature>
<feature type="transmembrane region" description="Helical" evidence="8">
    <location>
        <begin position="50"/>
        <end position="67"/>
    </location>
</feature>
<feature type="transmembrane region" description="Helical" evidence="8">
    <location>
        <begin position="256"/>
        <end position="280"/>
    </location>
</feature>
<evidence type="ECO:0000256" key="5">
    <source>
        <dbReference type="ARBA" id="ARBA00022692"/>
    </source>
</evidence>